<reference evidence="1" key="2">
    <citation type="submission" date="2022-01" db="EMBL/GenBank/DDBJ databases">
        <authorList>
            <person name="Yamashiro T."/>
            <person name="Shiraishi A."/>
            <person name="Satake H."/>
            <person name="Nakayama K."/>
        </authorList>
    </citation>
    <scope>NUCLEOTIDE SEQUENCE</scope>
</reference>
<evidence type="ECO:0000313" key="1">
    <source>
        <dbReference type="EMBL" id="GJU07317.1"/>
    </source>
</evidence>
<organism evidence="1 2">
    <name type="scientific">Tanacetum coccineum</name>
    <dbReference type="NCBI Taxonomy" id="301880"/>
    <lineage>
        <taxon>Eukaryota</taxon>
        <taxon>Viridiplantae</taxon>
        <taxon>Streptophyta</taxon>
        <taxon>Embryophyta</taxon>
        <taxon>Tracheophyta</taxon>
        <taxon>Spermatophyta</taxon>
        <taxon>Magnoliopsida</taxon>
        <taxon>eudicotyledons</taxon>
        <taxon>Gunneridae</taxon>
        <taxon>Pentapetalae</taxon>
        <taxon>asterids</taxon>
        <taxon>campanulids</taxon>
        <taxon>Asterales</taxon>
        <taxon>Asteraceae</taxon>
        <taxon>Asteroideae</taxon>
        <taxon>Anthemideae</taxon>
        <taxon>Anthemidinae</taxon>
        <taxon>Tanacetum</taxon>
    </lineage>
</organism>
<accession>A0ABQ5J477</accession>
<protein>
    <recommendedName>
        <fullName evidence="3">Reverse transcriptase domain-containing protein</fullName>
    </recommendedName>
</protein>
<keyword evidence="2" id="KW-1185">Reference proteome</keyword>
<comment type="caution">
    <text evidence="1">The sequence shown here is derived from an EMBL/GenBank/DDBJ whole genome shotgun (WGS) entry which is preliminary data.</text>
</comment>
<gene>
    <name evidence="1" type="ORF">Tco_1123747</name>
</gene>
<reference evidence="1" key="1">
    <citation type="journal article" date="2022" name="Int. J. Mol. Sci.">
        <title>Draft Genome of Tanacetum Coccineum: Genomic Comparison of Closely Related Tanacetum-Family Plants.</title>
        <authorList>
            <person name="Yamashiro T."/>
            <person name="Shiraishi A."/>
            <person name="Nakayama K."/>
            <person name="Satake H."/>
        </authorList>
    </citation>
    <scope>NUCLEOTIDE SEQUENCE</scope>
</reference>
<dbReference type="Proteomes" id="UP001151760">
    <property type="component" value="Unassembled WGS sequence"/>
</dbReference>
<name>A0ABQ5J477_9ASTR</name>
<sequence length="160" mass="18320">MLKRCEDTNLSLNWEKSHFMVVIAGTNQKLSAPIKRQVHLPPTPERTTSPMVARSQLNSAMANGFFHFRSQNECTGIRRYDLGSYRERRSSPLMTATIMNIEKALDSLLKGSERGSMMAMMDAWLVYWDIRKKEEGVRMEAGMFFWLPVADLQSDIDGVL</sequence>
<proteinExistence type="predicted"/>
<evidence type="ECO:0008006" key="3">
    <source>
        <dbReference type="Google" id="ProtNLM"/>
    </source>
</evidence>
<evidence type="ECO:0000313" key="2">
    <source>
        <dbReference type="Proteomes" id="UP001151760"/>
    </source>
</evidence>
<dbReference type="EMBL" id="BQNB010021526">
    <property type="protein sequence ID" value="GJU07317.1"/>
    <property type="molecule type" value="Genomic_DNA"/>
</dbReference>